<evidence type="ECO:0000256" key="7">
    <source>
        <dbReference type="ARBA" id="ARBA00023098"/>
    </source>
</evidence>
<evidence type="ECO:0000256" key="8">
    <source>
        <dbReference type="ARBA" id="ARBA00023136"/>
    </source>
</evidence>
<dbReference type="InterPro" id="IPR020904">
    <property type="entry name" value="Sc_DH/Rdtase_CS"/>
</dbReference>
<evidence type="ECO:0000256" key="4">
    <source>
        <dbReference type="ARBA" id="ARBA00022857"/>
    </source>
</evidence>
<organism evidence="13 14">
    <name type="scientific">Pseudozyma hubeiensis (strain SY62)</name>
    <name type="common">Yeast</name>
    <dbReference type="NCBI Taxonomy" id="1305764"/>
    <lineage>
        <taxon>Eukaryota</taxon>
        <taxon>Fungi</taxon>
        <taxon>Dikarya</taxon>
        <taxon>Basidiomycota</taxon>
        <taxon>Ustilaginomycotina</taxon>
        <taxon>Ustilaginomycetes</taxon>
        <taxon>Ustilaginales</taxon>
        <taxon>Ustilaginaceae</taxon>
        <taxon>Pseudozyma</taxon>
    </lineage>
</organism>
<dbReference type="PRINTS" id="PR00081">
    <property type="entry name" value="GDHRDH"/>
</dbReference>
<evidence type="ECO:0000256" key="11">
    <source>
        <dbReference type="ARBA" id="ARBA00082544"/>
    </source>
</evidence>
<dbReference type="STRING" id="1305764.R9NZZ5"/>
<dbReference type="PROSITE" id="PS00061">
    <property type="entry name" value="ADH_SHORT"/>
    <property type="match status" value="1"/>
</dbReference>
<dbReference type="RefSeq" id="XP_012188003.1">
    <property type="nucleotide sequence ID" value="XM_012332613.1"/>
</dbReference>
<dbReference type="AlphaFoldDB" id="R9NZZ5"/>
<keyword evidence="4" id="KW-0521">NADP</keyword>
<dbReference type="Gene3D" id="3.40.50.720">
    <property type="entry name" value="NAD(P)-binding Rossmann-like Domain"/>
    <property type="match status" value="1"/>
</dbReference>
<dbReference type="HOGENOM" id="CLU_010194_5_2_1"/>
<dbReference type="PANTHER" id="PTHR24322:SF736">
    <property type="entry name" value="RETINOL DEHYDROGENASE 10"/>
    <property type="match status" value="1"/>
</dbReference>
<dbReference type="FunFam" id="3.40.50.720:FF:000131">
    <property type="entry name" value="Short-chain dehydrogenase/reductase 3"/>
    <property type="match status" value="1"/>
</dbReference>
<evidence type="ECO:0000256" key="2">
    <source>
        <dbReference type="ARBA" id="ARBA00006484"/>
    </source>
</evidence>
<reference evidence="14" key="1">
    <citation type="journal article" date="2013" name="Genome Announc.">
        <title>Draft genome sequence of the basidiomycetous yeast-like fungus Pseudozyma hubeiensis SY62, which produces an abundant amount of the biosurfactant mannosylerythritol lipids.</title>
        <authorList>
            <person name="Konishi M."/>
            <person name="Hatada Y."/>
            <person name="Horiuchi J."/>
        </authorList>
    </citation>
    <scope>NUCLEOTIDE SEQUENCE [LARGE SCALE GENOMIC DNA]</scope>
    <source>
        <strain evidence="14">SY62</strain>
    </source>
</reference>
<sequence>MRGVVTRLLWLRFSQTLLSTELGGAHSLVAQRTGLLCTTTPHTLETSFKKTFVVLLLLADPHLVRILCLLICTMSLSINNLPERLGGYYTQITSTRAGSAALALFAFYVARKFLRRRRAISARRAWSNPSREVAVITGGSGGIGIEVVTRLAARGVKVAILDLVPPKNGVLSSTVKFYKTDLTDFHSISSAAKQVEADLGPVTILVNNAGVANDGPSILEFEPKKTKLTIEVNLLSHFYTLKVFLPHMIRHNHGHVMSTASAGSFIMPAGGADYGATKAALVSLHETLQLELELLYQNRTGVLCSIVHPYWIATPMTEQIFVEKFHKKMIKPEVVGAKMVEKLLSGQGGSLYVPGWIGNLAWIRVLPFWLQHRIRRQGTIDLAKSKKEDRPNPPMP</sequence>
<dbReference type="Pfam" id="PF00106">
    <property type="entry name" value="adh_short"/>
    <property type="match status" value="1"/>
</dbReference>
<dbReference type="GO" id="GO:0052650">
    <property type="term" value="F:all-trans-retinol dehydrogenase (NADP+) activity"/>
    <property type="evidence" value="ECO:0007669"/>
    <property type="project" value="UniProtKB-ARBA"/>
</dbReference>
<dbReference type="GeneID" id="24107282"/>
<name>R9NZZ5_PSEHS</name>
<dbReference type="EMBL" id="DF238784">
    <property type="protein sequence ID" value="GAC94416.1"/>
    <property type="molecule type" value="Genomic_DNA"/>
</dbReference>
<dbReference type="InterPro" id="IPR036291">
    <property type="entry name" value="NAD(P)-bd_dom_sf"/>
</dbReference>
<keyword evidence="3" id="KW-0812">Transmembrane</keyword>
<dbReference type="PANTHER" id="PTHR24322">
    <property type="entry name" value="PKSB"/>
    <property type="match status" value="1"/>
</dbReference>
<keyword evidence="6" id="KW-0560">Oxidoreductase</keyword>
<evidence type="ECO:0000256" key="10">
    <source>
        <dbReference type="ARBA" id="ARBA00068717"/>
    </source>
</evidence>
<dbReference type="OrthoDB" id="10253736at2759"/>
<evidence type="ECO:0000256" key="9">
    <source>
        <dbReference type="ARBA" id="ARBA00059620"/>
    </source>
</evidence>
<evidence type="ECO:0000313" key="13">
    <source>
        <dbReference type="EMBL" id="GAC94416.1"/>
    </source>
</evidence>
<dbReference type="GO" id="GO:0016020">
    <property type="term" value="C:membrane"/>
    <property type="evidence" value="ECO:0007669"/>
    <property type="project" value="UniProtKB-SubCell"/>
</dbReference>
<comment type="function">
    <text evidence="9">Catalyzes the reduction of all-trans-retinal to all-trans-retinol in the presence of NADPH.</text>
</comment>
<evidence type="ECO:0000313" key="14">
    <source>
        <dbReference type="Proteomes" id="UP000014071"/>
    </source>
</evidence>
<keyword evidence="7" id="KW-0443">Lipid metabolism</keyword>
<dbReference type="PRINTS" id="PR00080">
    <property type="entry name" value="SDRFAMILY"/>
</dbReference>
<accession>R9NZZ5</accession>
<evidence type="ECO:0000256" key="3">
    <source>
        <dbReference type="ARBA" id="ARBA00022692"/>
    </source>
</evidence>
<comment type="similarity">
    <text evidence="2 12">Belongs to the short-chain dehydrogenases/reductases (SDR) family.</text>
</comment>
<evidence type="ECO:0000256" key="6">
    <source>
        <dbReference type="ARBA" id="ARBA00023002"/>
    </source>
</evidence>
<dbReference type="Proteomes" id="UP000014071">
    <property type="component" value="Unassembled WGS sequence"/>
</dbReference>
<dbReference type="InterPro" id="IPR002347">
    <property type="entry name" value="SDR_fam"/>
</dbReference>
<proteinExistence type="inferred from homology"/>
<dbReference type="SUPFAM" id="SSF51735">
    <property type="entry name" value="NAD(P)-binding Rossmann-fold domains"/>
    <property type="match status" value="1"/>
</dbReference>
<protein>
    <recommendedName>
        <fullName evidence="10">Short-chain dehydrogenase/reductase 3</fullName>
    </recommendedName>
    <alternativeName>
        <fullName evidence="11">Retinal short-chain dehydrogenase/reductase 1</fullName>
    </alternativeName>
</protein>
<comment type="subcellular location">
    <subcellularLocation>
        <location evidence="1">Membrane</location>
        <topology evidence="1">Multi-pass membrane protein</topology>
    </subcellularLocation>
</comment>
<gene>
    <name evidence="13" type="ORF">PHSY_001987</name>
</gene>
<evidence type="ECO:0000256" key="5">
    <source>
        <dbReference type="ARBA" id="ARBA00022989"/>
    </source>
</evidence>
<keyword evidence="8" id="KW-0472">Membrane</keyword>
<evidence type="ECO:0000256" key="12">
    <source>
        <dbReference type="RuleBase" id="RU000363"/>
    </source>
</evidence>
<keyword evidence="5" id="KW-1133">Transmembrane helix</keyword>
<keyword evidence="14" id="KW-1185">Reference proteome</keyword>
<evidence type="ECO:0000256" key="1">
    <source>
        <dbReference type="ARBA" id="ARBA00004141"/>
    </source>
</evidence>
<dbReference type="eggNOG" id="KOG1201">
    <property type="taxonomic scope" value="Eukaryota"/>
</dbReference>